<accession>A0A9D0YSM6</accession>
<keyword evidence="7" id="KW-0411">Iron-sulfur</keyword>
<gene>
    <name evidence="9" type="ORF">IAD31_05330</name>
</gene>
<dbReference type="GO" id="GO:0016491">
    <property type="term" value="F:oxidoreductase activity"/>
    <property type="evidence" value="ECO:0007669"/>
    <property type="project" value="UniProtKB-KW"/>
</dbReference>
<proteinExistence type="predicted"/>
<evidence type="ECO:0000256" key="1">
    <source>
        <dbReference type="ARBA" id="ARBA00001966"/>
    </source>
</evidence>
<dbReference type="Pfam" id="PF04055">
    <property type="entry name" value="Radical_SAM"/>
    <property type="match status" value="1"/>
</dbReference>
<dbReference type="InterPro" id="IPR000385">
    <property type="entry name" value="MoaA_NifB_PqqE_Fe-S-bd_CS"/>
</dbReference>
<dbReference type="GO" id="GO:0051539">
    <property type="term" value="F:4 iron, 4 sulfur cluster binding"/>
    <property type="evidence" value="ECO:0007669"/>
    <property type="project" value="UniProtKB-KW"/>
</dbReference>
<dbReference type="PROSITE" id="PS51918">
    <property type="entry name" value="RADICAL_SAM"/>
    <property type="match status" value="1"/>
</dbReference>
<reference evidence="9" key="2">
    <citation type="journal article" date="2021" name="PeerJ">
        <title>Extensive microbial diversity within the chicken gut microbiome revealed by metagenomics and culture.</title>
        <authorList>
            <person name="Gilroy R."/>
            <person name="Ravi A."/>
            <person name="Getino M."/>
            <person name="Pursley I."/>
            <person name="Horton D.L."/>
            <person name="Alikhan N.F."/>
            <person name="Baker D."/>
            <person name="Gharbi K."/>
            <person name="Hall N."/>
            <person name="Watson M."/>
            <person name="Adriaenssens E.M."/>
            <person name="Foster-Nyarko E."/>
            <person name="Jarju S."/>
            <person name="Secka A."/>
            <person name="Antonio M."/>
            <person name="Oren A."/>
            <person name="Chaudhuri R.R."/>
            <person name="La Ragione R."/>
            <person name="Hildebrand F."/>
            <person name="Pallen M.J."/>
        </authorList>
    </citation>
    <scope>NUCLEOTIDE SEQUENCE</scope>
    <source>
        <strain evidence="9">ChiGjej2B2-12916</strain>
    </source>
</reference>
<keyword evidence="2" id="KW-0004">4Fe-4S</keyword>
<dbReference type="InterPro" id="IPR013785">
    <property type="entry name" value="Aldolase_TIM"/>
</dbReference>
<evidence type="ECO:0000256" key="2">
    <source>
        <dbReference type="ARBA" id="ARBA00022485"/>
    </source>
</evidence>
<evidence type="ECO:0000256" key="6">
    <source>
        <dbReference type="ARBA" id="ARBA00023004"/>
    </source>
</evidence>
<dbReference type="SFLD" id="SFLDG01067">
    <property type="entry name" value="SPASM/twitch_domain_containing"/>
    <property type="match status" value="1"/>
</dbReference>
<evidence type="ECO:0000313" key="9">
    <source>
        <dbReference type="EMBL" id="HIQ60999.1"/>
    </source>
</evidence>
<dbReference type="SFLD" id="SFLDG01386">
    <property type="entry name" value="main_SPASM_domain-containing"/>
    <property type="match status" value="1"/>
</dbReference>
<dbReference type="InterPro" id="IPR007197">
    <property type="entry name" value="rSAM"/>
</dbReference>
<name>A0A9D0YSM6_9FIRM</name>
<dbReference type="InterPro" id="IPR017200">
    <property type="entry name" value="PqqE-like"/>
</dbReference>
<dbReference type="Proteomes" id="UP000886879">
    <property type="component" value="Unassembled WGS sequence"/>
</dbReference>
<dbReference type="InterPro" id="IPR050377">
    <property type="entry name" value="Radical_SAM_PqqE_MftC-like"/>
</dbReference>
<dbReference type="PIRSF" id="PIRSF037420">
    <property type="entry name" value="PQQ_syn_pqqE"/>
    <property type="match status" value="1"/>
</dbReference>
<dbReference type="CDD" id="cd01335">
    <property type="entry name" value="Radical_SAM"/>
    <property type="match status" value="1"/>
</dbReference>
<organism evidence="9 10">
    <name type="scientific">Candidatus Enterenecus faecium</name>
    <dbReference type="NCBI Taxonomy" id="2840780"/>
    <lineage>
        <taxon>Bacteria</taxon>
        <taxon>Bacillati</taxon>
        <taxon>Bacillota</taxon>
        <taxon>Clostridia</taxon>
        <taxon>Eubacteriales</taxon>
        <taxon>Candidatus Enterenecus</taxon>
    </lineage>
</organism>
<keyword evidence="3" id="KW-0949">S-adenosyl-L-methionine</keyword>
<dbReference type="SFLD" id="SFLDS00029">
    <property type="entry name" value="Radical_SAM"/>
    <property type="match status" value="1"/>
</dbReference>
<comment type="caution">
    <text evidence="9">The sequence shown here is derived from an EMBL/GenBank/DDBJ whole genome shotgun (WGS) entry which is preliminary data.</text>
</comment>
<dbReference type="InterPro" id="IPR058240">
    <property type="entry name" value="rSAM_sf"/>
</dbReference>
<evidence type="ECO:0000313" key="10">
    <source>
        <dbReference type="Proteomes" id="UP000886879"/>
    </source>
</evidence>
<dbReference type="PANTHER" id="PTHR11228">
    <property type="entry name" value="RADICAL SAM DOMAIN PROTEIN"/>
    <property type="match status" value="1"/>
</dbReference>
<dbReference type="Gene3D" id="3.20.20.70">
    <property type="entry name" value="Aldolase class I"/>
    <property type="match status" value="1"/>
</dbReference>
<keyword evidence="6" id="KW-0408">Iron</keyword>
<reference evidence="9" key="1">
    <citation type="submission" date="2020-10" db="EMBL/GenBank/DDBJ databases">
        <authorList>
            <person name="Gilroy R."/>
        </authorList>
    </citation>
    <scope>NUCLEOTIDE SEQUENCE</scope>
    <source>
        <strain evidence="9">ChiGjej2B2-12916</strain>
    </source>
</reference>
<feature type="domain" description="Radical SAM core" evidence="8">
    <location>
        <begin position="18"/>
        <end position="241"/>
    </location>
</feature>
<evidence type="ECO:0000256" key="7">
    <source>
        <dbReference type="ARBA" id="ARBA00023014"/>
    </source>
</evidence>
<dbReference type="AlphaFoldDB" id="A0A9D0YSM6"/>
<sequence length="350" mass="40745">MEQLDPFYKRVWERAFAECIPISGTFELTPRCNFNCKMCYVHLAPEQIHRYGRELTAREWLHLARQAREAGTTWLCITGGEPLLHPEFETIWRELAQMGFFLTLQTNASLLTQSVLQLLEEYPPRQVKITLYGVTNETYQAVCGVEDGFDRVNDGIHALMSAGIPVKLVTTFIRENYEERSEIAFYAYRHGLPWVSTVGVKSSQRGAETDVEQVRLLEQLEQHQRENIQRRMQDQHLLDPARKPCTYCRDYRLGYWVLWDGTISFCSFVPNTGISVRGLPFSEAWSRLLTYEEELDWPKKCKSCSAAEVCERCAATVAPLHEKVKKSELEECKKIQEYYAQMKRRDTNVY</sequence>
<dbReference type="EMBL" id="DVFO01000048">
    <property type="protein sequence ID" value="HIQ60999.1"/>
    <property type="molecule type" value="Genomic_DNA"/>
</dbReference>
<protein>
    <submittedName>
        <fullName evidence="9">Radical SAM protein</fullName>
    </submittedName>
</protein>
<dbReference type="PROSITE" id="PS01305">
    <property type="entry name" value="MOAA_NIFB_PQQE"/>
    <property type="match status" value="1"/>
</dbReference>
<evidence type="ECO:0000256" key="4">
    <source>
        <dbReference type="ARBA" id="ARBA00022723"/>
    </source>
</evidence>
<keyword evidence="4" id="KW-0479">Metal-binding</keyword>
<dbReference type="PANTHER" id="PTHR11228:SF7">
    <property type="entry name" value="PQQA PEPTIDE CYCLASE"/>
    <property type="match status" value="1"/>
</dbReference>
<evidence type="ECO:0000256" key="3">
    <source>
        <dbReference type="ARBA" id="ARBA00022691"/>
    </source>
</evidence>
<dbReference type="GO" id="GO:0046872">
    <property type="term" value="F:metal ion binding"/>
    <property type="evidence" value="ECO:0007669"/>
    <property type="project" value="UniProtKB-KW"/>
</dbReference>
<keyword evidence="5" id="KW-0560">Oxidoreductase</keyword>
<evidence type="ECO:0000256" key="5">
    <source>
        <dbReference type="ARBA" id="ARBA00023002"/>
    </source>
</evidence>
<dbReference type="SUPFAM" id="SSF102114">
    <property type="entry name" value="Radical SAM enzymes"/>
    <property type="match status" value="1"/>
</dbReference>
<evidence type="ECO:0000259" key="8">
    <source>
        <dbReference type="PROSITE" id="PS51918"/>
    </source>
</evidence>
<comment type="cofactor">
    <cofactor evidence="1">
        <name>[4Fe-4S] cluster</name>
        <dbReference type="ChEBI" id="CHEBI:49883"/>
    </cofactor>
</comment>